<organism evidence="2 3">
    <name type="scientific">Heterorhabditis bacteriophora</name>
    <name type="common">Entomopathogenic nematode worm</name>
    <dbReference type="NCBI Taxonomy" id="37862"/>
    <lineage>
        <taxon>Eukaryota</taxon>
        <taxon>Metazoa</taxon>
        <taxon>Ecdysozoa</taxon>
        <taxon>Nematoda</taxon>
        <taxon>Chromadorea</taxon>
        <taxon>Rhabditida</taxon>
        <taxon>Rhabditina</taxon>
        <taxon>Rhabditomorpha</taxon>
        <taxon>Strongyloidea</taxon>
        <taxon>Heterorhabditidae</taxon>
        <taxon>Heterorhabditis</taxon>
    </lineage>
</organism>
<keyword evidence="2" id="KW-1185">Reference proteome</keyword>
<accession>A0A1I7WBH8</accession>
<proteinExistence type="predicted"/>
<name>A0A1I7WBH8_HETBA</name>
<dbReference type="GO" id="GO:0006357">
    <property type="term" value="P:regulation of transcription by RNA polymerase II"/>
    <property type="evidence" value="ECO:0007669"/>
    <property type="project" value="TreeGrafter"/>
</dbReference>
<dbReference type="Proteomes" id="UP000095283">
    <property type="component" value="Unplaced"/>
</dbReference>
<dbReference type="GO" id="GO:0005634">
    <property type="term" value="C:nucleus"/>
    <property type="evidence" value="ECO:0007669"/>
    <property type="project" value="TreeGrafter"/>
</dbReference>
<dbReference type="GO" id="GO:0046983">
    <property type="term" value="F:protein dimerization activity"/>
    <property type="evidence" value="ECO:0007669"/>
    <property type="project" value="InterPro"/>
</dbReference>
<dbReference type="PANTHER" id="PTHR46169:SF24">
    <property type="entry name" value="PROTEIN CBG26704"/>
    <property type="match status" value="1"/>
</dbReference>
<sequence>MKDDIKEQIISITSDGWSSSNGKISIYRYVEIMYATVGSSGNHDESGGRPFSPLVRLASSYIYVTAHYINHNFERKNAVLAAVPANEMKHTSTNISKVIEDTIREFNLTLSDVGAYIHDSAANMRLSAKLLGVERYVGYVSLYKNEKYLCYSFDKILFIFSFNFVYLQSCFIDFKNERNYPVRQIPQDIPTRWNSLYFSMVEILKQLPVINKYASVYQPKANLPMLKKFNDMEKELLKQVVHILSTFQKHSTEVSVPNIFQFFGIPICFINFIVNPLQICKYDLSMVLENLFLQALKTILTESEWDASEFSLVNWHINKYLKQGKPLKRPVRITSPDSTRMYQERQIEIVKNIRVQISNSPLIFWKANSMKFPILSKWARIYLGCPPTSVSSERLFSRAGLIFNNKLRTRISGARGEKCLLIFL</sequence>
<feature type="domain" description="HAT C-terminal dimerisation" evidence="1">
    <location>
        <begin position="358"/>
        <end position="406"/>
    </location>
</feature>
<dbReference type="WBParaSite" id="Hba_02062">
    <property type="protein sequence ID" value="Hba_02062"/>
    <property type="gene ID" value="Hba_02062"/>
</dbReference>
<dbReference type="InterPro" id="IPR008906">
    <property type="entry name" value="HATC_C_dom"/>
</dbReference>
<protein>
    <submittedName>
        <fullName evidence="3">Dimer_Tnp_hAT domain-containing protein</fullName>
    </submittedName>
</protein>
<dbReference type="InterPro" id="IPR052717">
    <property type="entry name" value="Vacuolar_transposase_reg"/>
</dbReference>
<dbReference type="AlphaFoldDB" id="A0A1I7WBH8"/>
<dbReference type="Pfam" id="PF05699">
    <property type="entry name" value="Dimer_Tnp_hAT"/>
    <property type="match status" value="1"/>
</dbReference>
<dbReference type="InterPro" id="IPR012337">
    <property type="entry name" value="RNaseH-like_sf"/>
</dbReference>
<evidence type="ECO:0000259" key="1">
    <source>
        <dbReference type="Pfam" id="PF05699"/>
    </source>
</evidence>
<dbReference type="SUPFAM" id="SSF53098">
    <property type="entry name" value="Ribonuclease H-like"/>
    <property type="match status" value="1"/>
</dbReference>
<evidence type="ECO:0000313" key="2">
    <source>
        <dbReference type="Proteomes" id="UP000095283"/>
    </source>
</evidence>
<dbReference type="PANTHER" id="PTHR46169">
    <property type="entry name" value="DNA REPLICATION-RELATED ELEMENT FACTOR, ISOFORM A"/>
    <property type="match status" value="1"/>
</dbReference>
<evidence type="ECO:0000313" key="3">
    <source>
        <dbReference type="WBParaSite" id="Hba_02062"/>
    </source>
</evidence>
<reference evidence="3" key="1">
    <citation type="submission" date="2016-11" db="UniProtKB">
        <authorList>
            <consortium name="WormBaseParasite"/>
        </authorList>
    </citation>
    <scope>IDENTIFICATION</scope>
</reference>